<dbReference type="KEGG" id="pluf:LFWB_0750"/>
<dbReference type="AlphaFoldDB" id="A0A975ILR8"/>
<reference evidence="1" key="1">
    <citation type="submission" date="2020-06" db="EMBL/GenBank/DDBJ databases">
        <title>Complete genome sequence of Candidatus Phytoplasma luffae NCHU2019.</title>
        <authorList>
            <person name="Cho S.-T."/>
            <person name="Tan C.-M."/>
            <person name="Li J.-R."/>
            <person name="Chien Y.-Y."/>
            <person name="Chiu Y.-C."/>
            <person name="Yang J.-Y."/>
            <person name="Kuo C.-H."/>
        </authorList>
    </citation>
    <scope>NUCLEOTIDE SEQUENCE</scope>
    <source>
        <strain evidence="1">NCHU2019</strain>
    </source>
</reference>
<evidence type="ECO:0000313" key="1">
    <source>
        <dbReference type="EMBL" id="QTX02645.1"/>
    </source>
</evidence>
<dbReference type="Pfam" id="PF00216">
    <property type="entry name" value="Bac_DNA_binding"/>
    <property type="match status" value="1"/>
</dbReference>
<keyword evidence="2" id="KW-1185">Reference proteome</keyword>
<gene>
    <name evidence="1" type="ORF">LFWB_0750</name>
</gene>
<dbReference type="SUPFAM" id="SSF47729">
    <property type="entry name" value="IHF-like DNA-binding proteins"/>
    <property type="match status" value="1"/>
</dbReference>
<dbReference type="GO" id="GO:0030527">
    <property type="term" value="F:structural constituent of chromatin"/>
    <property type="evidence" value="ECO:0007669"/>
    <property type="project" value="InterPro"/>
</dbReference>
<name>A0A975ILR8_LOWBP</name>
<dbReference type="Gene3D" id="4.10.520.10">
    <property type="entry name" value="IHF-like DNA-binding proteins"/>
    <property type="match status" value="1"/>
</dbReference>
<dbReference type="GO" id="GO:0003677">
    <property type="term" value="F:DNA binding"/>
    <property type="evidence" value="ECO:0007669"/>
    <property type="project" value="InterPro"/>
</dbReference>
<dbReference type="InterPro" id="IPR000119">
    <property type="entry name" value="Hist_DNA-bd"/>
</dbReference>
<dbReference type="EMBL" id="CP054393">
    <property type="protein sequence ID" value="QTX02645.1"/>
    <property type="molecule type" value="Genomic_DNA"/>
</dbReference>
<sequence length="66" mass="7672">MDKVLPNLMLENKEILLSKNLGKIQIQTRKKRNFYNISTQSIEKSPQIKVPVFKFAPSLKSKIKNN</sequence>
<proteinExistence type="predicted"/>
<evidence type="ECO:0000313" key="2">
    <source>
        <dbReference type="Proteomes" id="UP000672038"/>
    </source>
</evidence>
<accession>A0A975ILR8</accession>
<dbReference type="InterPro" id="IPR010992">
    <property type="entry name" value="IHF-like_DNA-bd_dom_sf"/>
</dbReference>
<protein>
    <submittedName>
        <fullName evidence="1">Uncharacterized protein</fullName>
    </submittedName>
</protein>
<dbReference type="RefSeq" id="WP_210954727.1">
    <property type="nucleotide sequence ID" value="NZ_CP054393.1"/>
</dbReference>
<dbReference type="Proteomes" id="UP000672038">
    <property type="component" value="Chromosome"/>
</dbReference>
<organism evidence="1 2">
    <name type="scientific">Loofah witches'-broom phytoplasma</name>
    <dbReference type="NCBI Taxonomy" id="35773"/>
    <lineage>
        <taxon>Bacteria</taxon>
        <taxon>Bacillati</taxon>
        <taxon>Mycoplasmatota</taxon>
        <taxon>Mollicutes</taxon>
        <taxon>Acholeplasmatales</taxon>
        <taxon>Acholeplasmataceae</taxon>
        <taxon>Candidatus Phytoplasma</taxon>
        <taxon>16SrVIII (Loofah witches'-broom group)</taxon>
    </lineage>
</organism>